<dbReference type="InterPro" id="IPR027417">
    <property type="entry name" value="P-loop_NTPase"/>
</dbReference>
<dbReference type="PATRIC" id="fig|1620.3.peg.1465"/>
<organism evidence="2 3">
    <name type="scientific">Weissella minor</name>
    <dbReference type="NCBI Taxonomy" id="1620"/>
    <lineage>
        <taxon>Bacteria</taxon>
        <taxon>Bacillati</taxon>
        <taxon>Bacillota</taxon>
        <taxon>Bacilli</taxon>
        <taxon>Lactobacillales</taxon>
        <taxon>Lactobacillaceae</taxon>
        <taxon>Weissella</taxon>
    </lineage>
</organism>
<proteinExistence type="predicted"/>
<protein>
    <submittedName>
        <fullName evidence="2">CII-like protein, phage associated</fullName>
    </submittedName>
</protein>
<evidence type="ECO:0000259" key="1">
    <source>
        <dbReference type="Pfam" id="PF13614"/>
    </source>
</evidence>
<dbReference type="PANTHER" id="PTHR13696">
    <property type="entry name" value="P-LOOP CONTAINING NUCLEOSIDE TRIPHOSPHATE HYDROLASE"/>
    <property type="match status" value="1"/>
</dbReference>
<dbReference type="EMBL" id="JQCD01000017">
    <property type="protein sequence ID" value="KRN77598.1"/>
    <property type="molecule type" value="Genomic_DNA"/>
</dbReference>
<evidence type="ECO:0000313" key="3">
    <source>
        <dbReference type="Proteomes" id="UP000051673"/>
    </source>
</evidence>
<dbReference type="STRING" id="1620.IV67_GL001441"/>
<evidence type="ECO:0000313" key="2">
    <source>
        <dbReference type="EMBL" id="KRN77598.1"/>
    </source>
</evidence>
<dbReference type="PANTHER" id="PTHR13696:SF99">
    <property type="entry name" value="COBYRINIC ACID AC-DIAMIDE SYNTHASE"/>
    <property type="match status" value="1"/>
</dbReference>
<dbReference type="InterPro" id="IPR025669">
    <property type="entry name" value="AAA_dom"/>
</dbReference>
<dbReference type="Gene3D" id="3.40.50.300">
    <property type="entry name" value="P-loop containing nucleotide triphosphate hydrolases"/>
    <property type="match status" value="1"/>
</dbReference>
<dbReference type="OrthoDB" id="9815116at2"/>
<feature type="domain" description="AAA" evidence="1">
    <location>
        <begin position="11"/>
        <end position="210"/>
    </location>
</feature>
<dbReference type="SUPFAM" id="SSF52540">
    <property type="entry name" value="P-loop containing nucleoside triphosphate hydrolases"/>
    <property type="match status" value="1"/>
</dbReference>
<name>A0A0R2JK22_9LACO</name>
<sequence length="299" mass="33821">MDMENIVDMGKVVSFVNMKGGVSKTTLLKELAVYASTIDKKKVLVIDVDPQMNLTQSLFLKYGYAATEEVAEEIERANRSDKKTNSKLIVSRASIANIYKQTKTGDILYGDAILDLDDNLSIIPGELGINFLQRNTDSKTIEIGIEKFIRTKNLKEKFDYIFIDCPPTYSSYVTGALIASDAYIIPIRTEFYSILGVNMLLSVVQAVQEEDDLRFKYPLKNLGIVFTAEKTHETTGKINLKDDILNSEKLVNVPKFNNAFKYNSEFPKNLAYTITDSNANNSKHDLNELYKEFIEKVEK</sequence>
<comment type="caution">
    <text evidence="2">The sequence shown here is derived from an EMBL/GenBank/DDBJ whole genome shotgun (WGS) entry which is preliminary data.</text>
</comment>
<dbReference type="AlphaFoldDB" id="A0A0R2JK22"/>
<gene>
    <name evidence="2" type="ORF">IV67_GL001441</name>
</gene>
<dbReference type="Pfam" id="PF13614">
    <property type="entry name" value="AAA_31"/>
    <property type="match status" value="1"/>
</dbReference>
<keyword evidence="3" id="KW-1185">Reference proteome</keyword>
<accession>A0A0R2JK22</accession>
<dbReference type="InterPro" id="IPR050678">
    <property type="entry name" value="DNA_Partitioning_ATPase"/>
</dbReference>
<reference evidence="2 3" key="1">
    <citation type="journal article" date="2015" name="Genome Announc.">
        <title>Expanding the biotechnology potential of lactobacilli through comparative genomics of 213 strains and associated genera.</title>
        <authorList>
            <person name="Sun Z."/>
            <person name="Harris H.M."/>
            <person name="McCann A."/>
            <person name="Guo C."/>
            <person name="Argimon S."/>
            <person name="Zhang W."/>
            <person name="Yang X."/>
            <person name="Jeffery I.B."/>
            <person name="Cooney J.C."/>
            <person name="Kagawa T.F."/>
            <person name="Liu W."/>
            <person name="Song Y."/>
            <person name="Salvetti E."/>
            <person name="Wrobel A."/>
            <person name="Rasinkangas P."/>
            <person name="Parkhill J."/>
            <person name="Rea M.C."/>
            <person name="O'Sullivan O."/>
            <person name="Ritari J."/>
            <person name="Douillard F.P."/>
            <person name="Paul Ross R."/>
            <person name="Yang R."/>
            <person name="Briner A.E."/>
            <person name="Felis G.E."/>
            <person name="de Vos W.M."/>
            <person name="Barrangou R."/>
            <person name="Klaenhammer T.R."/>
            <person name="Caufield P.W."/>
            <person name="Cui Y."/>
            <person name="Zhang H."/>
            <person name="O'Toole P.W."/>
        </authorList>
    </citation>
    <scope>NUCLEOTIDE SEQUENCE [LARGE SCALE GENOMIC DNA]</scope>
    <source>
        <strain evidence="2 3">DSM 20014</strain>
    </source>
</reference>
<dbReference type="CDD" id="cd02042">
    <property type="entry name" value="ParAB_family"/>
    <property type="match status" value="1"/>
</dbReference>
<dbReference type="Proteomes" id="UP000051673">
    <property type="component" value="Unassembled WGS sequence"/>
</dbReference>